<gene>
    <name evidence="2" type="ORF">DKT75_20150</name>
</gene>
<keyword evidence="1" id="KW-1133">Transmembrane helix</keyword>
<accession>A0A317C5I0</accession>
<keyword evidence="1" id="KW-0812">Transmembrane</keyword>
<reference evidence="2 3" key="1">
    <citation type="submission" date="2018-05" db="EMBL/GenBank/DDBJ databases">
        <title>Leucothrix arctica sp. nov., isolated from Arctic seawater.</title>
        <authorList>
            <person name="Choi A."/>
            <person name="Baek K."/>
        </authorList>
    </citation>
    <scope>NUCLEOTIDE SEQUENCE [LARGE SCALE GENOMIC DNA]</scope>
    <source>
        <strain evidence="2 3">IMCC9719</strain>
    </source>
</reference>
<dbReference type="AlphaFoldDB" id="A0A317C5I0"/>
<dbReference type="OrthoDB" id="5623606at2"/>
<keyword evidence="1" id="KW-0472">Membrane</keyword>
<organism evidence="2 3">
    <name type="scientific">Leucothrix arctica</name>
    <dbReference type="NCBI Taxonomy" id="1481894"/>
    <lineage>
        <taxon>Bacteria</taxon>
        <taxon>Pseudomonadati</taxon>
        <taxon>Pseudomonadota</taxon>
        <taxon>Gammaproteobacteria</taxon>
        <taxon>Thiotrichales</taxon>
        <taxon>Thiotrichaceae</taxon>
        <taxon>Leucothrix</taxon>
    </lineage>
</organism>
<dbReference type="Proteomes" id="UP000245506">
    <property type="component" value="Unassembled WGS sequence"/>
</dbReference>
<comment type="caution">
    <text evidence="2">The sequence shown here is derived from an EMBL/GenBank/DDBJ whole genome shotgun (WGS) entry which is preliminary data.</text>
</comment>
<dbReference type="EMBL" id="QGKL01000042">
    <property type="protein sequence ID" value="PWQ93915.1"/>
    <property type="molecule type" value="Genomic_DNA"/>
</dbReference>
<evidence type="ECO:0000313" key="3">
    <source>
        <dbReference type="Proteomes" id="UP000245506"/>
    </source>
</evidence>
<feature type="transmembrane region" description="Helical" evidence="1">
    <location>
        <begin position="31"/>
        <end position="49"/>
    </location>
</feature>
<keyword evidence="3" id="KW-1185">Reference proteome</keyword>
<evidence type="ECO:0000313" key="2">
    <source>
        <dbReference type="EMBL" id="PWQ93915.1"/>
    </source>
</evidence>
<protein>
    <submittedName>
        <fullName evidence="2">Uncharacterized protein</fullName>
    </submittedName>
</protein>
<name>A0A317C5I0_9GAMM</name>
<proteinExistence type="predicted"/>
<sequence>MIKRYTYIALLLSLISFGAFFWWFQGNIIAIGIYAVIGLVSVLSVPVLYRMAGYSNADDVEWLAEREASEHEEMRQRLNTISADLEALGLNEGKRQVTLLTDIIDDYHSVVETRFFGKASVPTTYLGAARSVQKHAIQNLADVVAVGHSLSTLSRNHRQANDVENTQQQARHEKQNELLSNQQQRLDGLFEENNKMFHSLTETAVEIANIRSFSDYERTDALARLVALAQIANKSGR</sequence>
<feature type="transmembrane region" description="Helical" evidence="1">
    <location>
        <begin position="7"/>
        <end position="25"/>
    </location>
</feature>
<evidence type="ECO:0000256" key="1">
    <source>
        <dbReference type="SAM" id="Phobius"/>
    </source>
</evidence>
<dbReference type="RefSeq" id="WP_109826362.1">
    <property type="nucleotide sequence ID" value="NZ_QGKL01000042.1"/>
</dbReference>